<protein>
    <recommendedName>
        <fullName evidence="3">HK97 gp10 family phage protein</fullName>
    </recommendedName>
</protein>
<evidence type="ECO:0008006" key="3">
    <source>
        <dbReference type="Google" id="ProtNLM"/>
    </source>
</evidence>
<accession>A0A316D6I5</accession>
<dbReference type="EMBL" id="QGGL01000017">
    <property type="protein sequence ID" value="PWK07501.1"/>
    <property type="molecule type" value="Genomic_DNA"/>
</dbReference>
<keyword evidence="2" id="KW-1185">Reference proteome</keyword>
<proteinExistence type="predicted"/>
<evidence type="ECO:0000313" key="1">
    <source>
        <dbReference type="EMBL" id="PWK07501.1"/>
    </source>
</evidence>
<dbReference type="RefSeq" id="WP_109690662.1">
    <property type="nucleotide sequence ID" value="NZ_QGGL01000017.1"/>
</dbReference>
<reference evidence="1 2" key="1">
    <citation type="submission" date="2018-05" db="EMBL/GenBank/DDBJ databases">
        <title>Genomic Encyclopedia of Type Strains, Phase IV (KMG-IV): sequencing the most valuable type-strain genomes for metagenomic binning, comparative biology and taxonomic classification.</title>
        <authorList>
            <person name="Goeker M."/>
        </authorList>
    </citation>
    <scope>NUCLEOTIDE SEQUENCE [LARGE SCALE GENOMIC DNA]</scope>
    <source>
        <strain evidence="1 2">DSM 18773</strain>
    </source>
</reference>
<gene>
    <name evidence="1" type="ORF">C7459_117100</name>
</gene>
<comment type="caution">
    <text evidence="1">The sequence shown here is derived from an EMBL/GenBank/DDBJ whole genome shotgun (WGS) entry which is preliminary data.</text>
</comment>
<dbReference type="OrthoDB" id="1684528at2"/>
<dbReference type="AlphaFoldDB" id="A0A316D6I5"/>
<name>A0A316D6I5_9BACL</name>
<dbReference type="Proteomes" id="UP000245634">
    <property type="component" value="Unassembled WGS sequence"/>
</dbReference>
<evidence type="ECO:0000313" key="2">
    <source>
        <dbReference type="Proteomes" id="UP000245634"/>
    </source>
</evidence>
<organism evidence="1 2">
    <name type="scientific">Tumebacillus permanentifrigoris</name>
    <dbReference type="NCBI Taxonomy" id="378543"/>
    <lineage>
        <taxon>Bacteria</taxon>
        <taxon>Bacillati</taxon>
        <taxon>Bacillota</taxon>
        <taxon>Bacilli</taxon>
        <taxon>Bacillales</taxon>
        <taxon>Alicyclobacillaceae</taxon>
        <taxon>Tumebacillus</taxon>
    </lineage>
</organism>
<sequence length="184" mass="20302">MRVDIKIAGLDKLSERVLEVQHKVINEVAIGLYQGTELVMTESKKEVPVDFGNLRATGHVQQPVIEGAKVTVHAGYGGPAARYAFAVHEGTGIYGPEGKPFVITAKNKKILAVPFKNWGDRPVNPYGSKKFPMLSKDGKFVLLGRRVKQKGIKGRKYLERPLNSNKDKIKARVDARVARALKEG</sequence>